<accession>A0A9J6AX69</accession>
<organism evidence="1 2">
    <name type="scientific">Solanum commersonii</name>
    <name type="common">Commerson's wild potato</name>
    <name type="synonym">Commerson's nightshade</name>
    <dbReference type="NCBI Taxonomy" id="4109"/>
    <lineage>
        <taxon>Eukaryota</taxon>
        <taxon>Viridiplantae</taxon>
        <taxon>Streptophyta</taxon>
        <taxon>Embryophyta</taxon>
        <taxon>Tracheophyta</taxon>
        <taxon>Spermatophyta</taxon>
        <taxon>Magnoliopsida</taxon>
        <taxon>eudicotyledons</taxon>
        <taxon>Gunneridae</taxon>
        <taxon>Pentapetalae</taxon>
        <taxon>asterids</taxon>
        <taxon>lamiids</taxon>
        <taxon>Solanales</taxon>
        <taxon>Solanaceae</taxon>
        <taxon>Solanoideae</taxon>
        <taxon>Solaneae</taxon>
        <taxon>Solanum</taxon>
    </lineage>
</organism>
<dbReference type="Proteomes" id="UP000824120">
    <property type="component" value="Chromosome 1"/>
</dbReference>
<evidence type="ECO:0000313" key="1">
    <source>
        <dbReference type="EMBL" id="KAG5629060.1"/>
    </source>
</evidence>
<protein>
    <submittedName>
        <fullName evidence="1">Uncharacterized protein</fullName>
    </submittedName>
</protein>
<proteinExistence type="predicted"/>
<dbReference type="EMBL" id="JACXVP010000001">
    <property type="protein sequence ID" value="KAG5629060.1"/>
    <property type="molecule type" value="Genomic_DNA"/>
</dbReference>
<evidence type="ECO:0000313" key="2">
    <source>
        <dbReference type="Proteomes" id="UP000824120"/>
    </source>
</evidence>
<gene>
    <name evidence="1" type="ORF">H5410_000777</name>
</gene>
<reference evidence="1 2" key="1">
    <citation type="submission" date="2020-09" db="EMBL/GenBank/DDBJ databases">
        <title>De no assembly of potato wild relative species, Solanum commersonii.</title>
        <authorList>
            <person name="Cho K."/>
        </authorList>
    </citation>
    <scope>NUCLEOTIDE SEQUENCE [LARGE SCALE GENOMIC DNA]</scope>
    <source>
        <strain evidence="1">LZ3.2</strain>
        <tissue evidence="1">Leaf</tissue>
    </source>
</reference>
<dbReference type="AlphaFoldDB" id="A0A9J6AX69"/>
<name>A0A9J6AX69_SOLCO</name>
<comment type="caution">
    <text evidence="1">The sequence shown here is derived from an EMBL/GenBank/DDBJ whole genome shotgun (WGS) entry which is preliminary data.</text>
</comment>
<keyword evidence="2" id="KW-1185">Reference proteome</keyword>
<sequence length="89" mass="10460">MIKLTSDWGYNLTTPSNENKGKVKWEKSKRCEKACQKKIIIKNENVEVISMKSMLWSIQPHEFFCHAKIKPKNVYCDISIYSIMFETKA</sequence>